<sequence>MGGNAANQIIIISSDAPFTYTRGYETIVEGKFGPKTPVPEKLLVPTLEQTAAMVEQAINAVDKLANP</sequence>
<name>A0AB39XRA3_9BRAD</name>
<evidence type="ECO:0000313" key="1">
    <source>
        <dbReference type="EMBL" id="XDV59217.1"/>
    </source>
</evidence>
<protein>
    <recommendedName>
        <fullName evidence="2">ABC transporter substrate-binding protein</fullName>
    </recommendedName>
</protein>
<dbReference type="EMBL" id="CP165734">
    <property type="protein sequence ID" value="XDV59217.1"/>
    <property type="molecule type" value="Genomic_DNA"/>
</dbReference>
<reference evidence="1" key="1">
    <citation type="submission" date="2024-08" db="EMBL/GenBank/DDBJ databases">
        <authorList>
            <person name="Chaddad Z."/>
            <person name="Lamrabet M."/>
            <person name="Bouhnik O."/>
            <person name="Alami S."/>
            <person name="Wipf D."/>
            <person name="Courty P.E."/>
            <person name="Missbah El Idrissi M."/>
        </authorList>
    </citation>
    <scope>NUCLEOTIDE SEQUENCE</scope>
    <source>
        <strain evidence="1">LLZ17</strain>
    </source>
</reference>
<evidence type="ECO:0008006" key="2">
    <source>
        <dbReference type="Google" id="ProtNLM"/>
    </source>
</evidence>
<dbReference type="RefSeq" id="WP_369723839.1">
    <property type="nucleotide sequence ID" value="NZ_CP165734.1"/>
</dbReference>
<accession>A0AB39XRA3</accession>
<gene>
    <name evidence="1" type="ORF">AB8Z38_07285</name>
</gene>
<organism evidence="1">
    <name type="scientific">Bradyrhizobium sp. LLZ17</name>
    <dbReference type="NCBI Taxonomy" id="3239388"/>
    <lineage>
        <taxon>Bacteria</taxon>
        <taxon>Pseudomonadati</taxon>
        <taxon>Pseudomonadota</taxon>
        <taxon>Alphaproteobacteria</taxon>
        <taxon>Hyphomicrobiales</taxon>
        <taxon>Nitrobacteraceae</taxon>
        <taxon>Bradyrhizobium</taxon>
    </lineage>
</organism>
<proteinExistence type="predicted"/>
<dbReference type="AlphaFoldDB" id="A0AB39XRA3"/>